<name>A0A0G1HW43_9BACT</name>
<proteinExistence type="predicted"/>
<dbReference type="Proteomes" id="UP000034006">
    <property type="component" value="Unassembled WGS sequence"/>
</dbReference>
<dbReference type="EMBL" id="LCIH01000015">
    <property type="protein sequence ID" value="KKT51140.1"/>
    <property type="molecule type" value="Genomic_DNA"/>
</dbReference>
<feature type="region of interest" description="Disordered" evidence="1">
    <location>
        <begin position="17"/>
        <end position="43"/>
    </location>
</feature>
<gene>
    <name evidence="2" type="ORF">UW44_C0015G0011</name>
</gene>
<sequence>MVEGEREGVFGITVETPEDIGRKREAKTPNKVPNKTRARPESKVFKSEGFGEVSSIRFGAGGYVEGTFDGGVSKEICEGVIKNSLGEAVWSSPHDWGGV</sequence>
<feature type="compositionally biased region" description="Basic and acidic residues" evidence="1">
    <location>
        <begin position="19"/>
        <end position="28"/>
    </location>
</feature>
<evidence type="ECO:0000256" key="1">
    <source>
        <dbReference type="SAM" id="MobiDB-lite"/>
    </source>
</evidence>
<evidence type="ECO:0000313" key="2">
    <source>
        <dbReference type="EMBL" id="KKT51140.1"/>
    </source>
</evidence>
<organism evidence="2 3">
    <name type="scientific">Candidatus Collierbacteria bacterium GW2011_GWB2_44_22</name>
    <dbReference type="NCBI Taxonomy" id="1618387"/>
    <lineage>
        <taxon>Bacteria</taxon>
        <taxon>Candidatus Collieribacteriota</taxon>
    </lineage>
</organism>
<dbReference type="STRING" id="1618387.UW44_C0015G0011"/>
<reference evidence="2 3" key="1">
    <citation type="journal article" date="2015" name="Nature">
        <title>rRNA introns, odd ribosomes, and small enigmatic genomes across a large radiation of phyla.</title>
        <authorList>
            <person name="Brown C.T."/>
            <person name="Hug L.A."/>
            <person name="Thomas B.C."/>
            <person name="Sharon I."/>
            <person name="Castelle C.J."/>
            <person name="Singh A."/>
            <person name="Wilkins M.J."/>
            <person name="Williams K.H."/>
            <person name="Banfield J.F."/>
        </authorList>
    </citation>
    <scope>NUCLEOTIDE SEQUENCE [LARGE SCALE GENOMIC DNA]</scope>
</reference>
<evidence type="ECO:0000313" key="3">
    <source>
        <dbReference type="Proteomes" id="UP000034006"/>
    </source>
</evidence>
<comment type="caution">
    <text evidence="2">The sequence shown here is derived from an EMBL/GenBank/DDBJ whole genome shotgun (WGS) entry which is preliminary data.</text>
</comment>
<dbReference type="AlphaFoldDB" id="A0A0G1HW43"/>
<protein>
    <submittedName>
        <fullName evidence="2">Uncharacterized protein</fullName>
    </submittedName>
</protein>
<accession>A0A0G1HW43</accession>